<evidence type="ECO:0000259" key="1">
    <source>
        <dbReference type="Pfam" id="PF01738"/>
    </source>
</evidence>
<feature type="domain" description="Dienelactone hydrolase" evidence="1">
    <location>
        <begin position="20"/>
        <end position="244"/>
    </location>
</feature>
<dbReference type="AlphaFoldDB" id="A0A382BM51"/>
<dbReference type="InterPro" id="IPR029058">
    <property type="entry name" value="AB_hydrolase_fold"/>
</dbReference>
<protein>
    <recommendedName>
        <fullName evidence="1">Dienelactone hydrolase domain-containing protein</fullName>
    </recommendedName>
</protein>
<dbReference type="GO" id="GO:0016787">
    <property type="term" value="F:hydrolase activity"/>
    <property type="evidence" value="ECO:0007669"/>
    <property type="project" value="InterPro"/>
</dbReference>
<proteinExistence type="predicted"/>
<dbReference type="InterPro" id="IPR002925">
    <property type="entry name" value="Dienelactn_hydro"/>
</dbReference>
<dbReference type="InterPro" id="IPR050261">
    <property type="entry name" value="FrsA_esterase"/>
</dbReference>
<dbReference type="Pfam" id="PF01738">
    <property type="entry name" value="DLH"/>
    <property type="match status" value="1"/>
</dbReference>
<reference evidence="2" key="1">
    <citation type="submission" date="2018-05" db="EMBL/GenBank/DDBJ databases">
        <authorList>
            <person name="Lanie J.A."/>
            <person name="Ng W.-L."/>
            <person name="Kazmierczak K.M."/>
            <person name="Andrzejewski T.M."/>
            <person name="Davidsen T.M."/>
            <person name="Wayne K.J."/>
            <person name="Tettelin H."/>
            <person name="Glass J.I."/>
            <person name="Rusch D."/>
            <person name="Podicherti R."/>
            <person name="Tsui H.-C.T."/>
            <person name="Winkler M.E."/>
        </authorList>
    </citation>
    <scope>NUCLEOTIDE SEQUENCE</scope>
</reference>
<dbReference type="PANTHER" id="PTHR22946:SF0">
    <property type="entry name" value="DIENELACTONE HYDROLASE DOMAIN-CONTAINING PROTEIN"/>
    <property type="match status" value="1"/>
</dbReference>
<dbReference type="PANTHER" id="PTHR22946">
    <property type="entry name" value="DIENELACTONE HYDROLASE DOMAIN-CONTAINING PROTEIN-RELATED"/>
    <property type="match status" value="1"/>
</dbReference>
<accession>A0A382BM51</accession>
<sequence>GEKMSIHTEYTSYSVESTIFKGYLAWDETTNEKRPGVLVFPEWWGMNEYIQKRTKQIAELGFVAMGVDMYGEGKTVDNPDEAGSLMNTVISDKKIVKDRVQAAYNVLKEHPLSDSRRLGAIGYCFGGALVLNMARLGMDLRAVVSFHGALDSFHTPAAGEIKAEVLVCHGASDQFISQEAIDQFKSEMDTAGAIFEFISYEGALHGFSNPAADERGKKFNLPLAYNENADRKSWEAMKTLFERVL</sequence>
<dbReference type="Gene3D" id="3.40.50.1820">
    <property type="entry name" value="alpha/beta hydrolase"/>
    <property type="match status" value="1"/>
</dbReference>
<evidence type="ECO:0000313" key="2">
    <source>
        <dbReference type="EMBL" id="SVB14611.1"/>
    </source>
</evidence>
<dbReference type="EMBL" id="UINC01030354">
    <property type="protein sequence ID" value="SVB14611.1"/>
    <property type="molecule type" value="Genomic_DNA"/>
</dbReference>
<dbReference type="SUPFAM" id="SSF53474">
    <property type="entry name" value="alpha/beta-Hydrolases"/>
    <property type="match status" value="1"/>
</dbReference>
<gene>
    <name evidence="2" type="ORF">METZ01_LOCUS167465</name>
</gene>
<organism evidence="2">
    <name type="scientific">marine metagenome</name>
    <dbReference type="NCBI Taxonomy" id="408172"/>
    <lineage>
        <taxon>unclassified sequences</taxon>
        <taxon>metagenomes</taxon>
        <taxon>ecological metagenomes</taxon>
    </lineage>
</organism>
<feature type="non-terminal residue" evidence="2">
    <location>
        <position position="1"/>
    </location>
</feature>
<name>A0A382BM51_9ZZZZ</name>